<dbReference type="PANTHER" id="PTHR33463">
    <property type="entry name" value="NB-ARC DOMAIN-CONTAINING PROTEIN-RELATED"/>
    <property type="match status" value="1"/>
</dbReference>
<keyword evidence="3" id="KW-1185">Reference proteome</keyword>
<dbReference type="Gene3D" id="3.80.10.10">
    <property type="entry name" value="Ribonuclease Inhibitor"/>
    <property type="match status" value="3"/>
</dbReference>
<dbReference type="EMBL" id="JACEFO010001913">
    <property type="protein sequence ID" value="KAF8694131.1"/>
    <property type="molecule type" value="Genomic_DNA"/>
</dbReference>
<dbReference type="OrthoDB" id="664352at2759"/>
<dbReference type="Pfam" id="PF23247">
    <property type="entry name" value="LRR_RPS2"/>
    <property type="match status" value="1"/>
</dbReference>
<dbReference type="InterPro" id="IPR057135">
    <property type="entry name" value="At4g27190-like_LRR"/>
</dbReference>
<protein>
    <recommendedName>
        <fullName evidence="1">Disease resistance protein At4g27190-like leucine-rich repeats domain-containing protein</fullName>
    </recommendedName>
</protein>
<organism evidence="2 3">
    <name type="scientific">Digitaria exilis</name>
    <dbReference type="NCBI Taxonomy" id="1010633"/>
    <lineage>
        <taxon>Eukaryota</taxon>
        <taxon>Viridiplantae</taxon>
        <taxon>Streptophyta</taxon>
        <taxon>Embryophyta</taxon>
        <taxon>Tracheophyta</taxon>
        <taxon>Spermatophyta</taxon>
        <taxon>Magnoliopsida</taxon>
        <taxon>Liliopsida</taxon>
        <taxon>Poales</taxon>
        <taxon>Poaceae</taxon>
        <taxon>PACMAD clade</taxon>
        <taxon>Panicoideae</taxon>
        <taxon>Panicodae</taxon>
        <taxon>Paniceae</taxon>
        <taxon>Anthephorinae</taxon>
        <taxon>Digitaria</taxon>
    </lineage>
</organism>
<feature type="domain" description="Disease resistance protein At4g27190-like leucine-rich repeats" evidence="1">
    <location>
        <begin position="722"/>
        <end position="839"/>
    </location>
</feature>
<proteinExistence type="predicted"/>
<evidence type="ECO:0000313" key="3">
    <source>
        <dbReference type="Proteomes" id="UP000636709"/>
    </source>
</evidence>
<dbReference type="InterPro" id="IPR032675">
    <property type="entry name" value="LRR_dom_sf"/>
</dbReference>
<reference evidence="2" key="1">
    <citation type="submission" date="2020-07" db="EMBL/GenBank/DDBJ databases">
        <title>Genome sequence and genetic diversity analysis of an under-domesticated orphan crop, white fonio (Digitaria exilis).</title>
        <authorList>
            <person name="Bennetzen J.L."/>
            <person name="Chen S."/>
            <person name="Ma X."/>
            <person name="Wang X."/>
            <person name="Yssel A.E.J."/>
            <person name="Chaluvadi S.R."/>
            <person name="Johnson M."/>
            <person name="Gangashetty P."/>
            <person name="Hamidou F."/>
            <person name="Sanogo M.D."/>
            <person name="Zwaenepoel A."/>
            <person name="Wallace J."/>
            <person name="Van De Peer Y."/>
            <person name="Van Deynze A."/>
        </authorList>
    </citation>
    <scope>NUCLEOTIDE SEQUENCE</scope>
    <source>
        <tissue evidence="2">Leaves</tissue>
    </source>
</reference>
<dbReference type="AlphaFoldDB" id="A0A835BCC3"/>
<sequence>MYIDCSVWKSKRDMQRKIAEVLKHEDEVMALFEKQDEEDDFTGEDQSSRDVIKHVAKIISQTPRDRSFMMIFLNGSDDEVDLSRFGVILTEFDSNMMIWTFNRFLTIHRPNCANPIVSKLRYTKRFLAWEWNPDNTRQLKSSQFVAVMRELAATIVARNPFKDNVILEKCGPYRWISVSSKKLMLQYDVLQTSLLDVSSLFVALEKSNSPQGLPNKLFEHGSNLAVLTLSYCAFNFVEPPFLHQCPRLRFLGLDRCTHENTSEGRNSAEWKCFHNLWVLDIRYTEWNEILWGRKLDLMANLTELNIEGVRCWQYISQLQGKLPDLQKLRIINPSHEVKTSAGYCTNSFADETKLEILDLSGNKDMNSLPASLSTSSSLEVLVLDGCAGLENVVLPDKLASSLRSFSFDGYGPALRWKSIVGLPAESSRPKRASDANKMDETIKTSKISLEGCKKLEKLFLRGLPNLEELNLSGSAVKLLDFGSMVVDCPSLKRVFLLGCEQLRAIRWGSYDEQLNIELLCIDTRPGRTPGFARPLLSQHKDRCSQLHAIFADARLARSLQSYLYHTEDVYYNIHITSSTEYVGILPLEATIEGTIEPSNQLTHSVLASQYGDVLLAKIGGTMFAAVLQPPTQRLDRHIEISEGANSIESELSRDGSGNLGSMISSHAKSLHLHDASLKSSLPSSGWNILRWCRVERCPNMETVFPPLSSCFMQLETVWASDLPMARCIRSNGGFSEPYQNLQHLHLYSCPRLQFVLPVQDAGSCPRLKTIHVNHCSSLRHIFVLDGSENPEDRAAHGMLSPKLNTIHLHYLPSLRQISEFKMLAPALETTRVRGCFGLRRLPSLAGRKPGAKKPIVEIEKDVWDALEWDGPDHHPSLFEPPVHSRYYRKKRLLRGTVLSLFDLLPVGDGVANKKQYRACVRERLH</sequence>
<dbReference type="InterPro" id="IPR050905">
    <property type="entry name" value="Plant_NBS-LRR"/>
</dbReference>
<comment type="caution">
    <text evidence="2">The sequence shown here is derived from an EMBL/GenBank/DDBJ whole genome shotgun (WGS) entry which is preliminary data.</text>
</comment>
<evidence type="ECO:0000259" key="1">
    <source>
        <dbReference type="Pfam" id="PF23247"/>
    </source>
</evidence>
<dbReference type="SUPFAM" id="SSF52058">
    <property type="entry name" value="L domain-like"/>
    <property type="match status" value="1"/>
</dbReference>
<dbReference type="PANTHER" id="PTHR33463:SF194">
    <property type="entry name" value="OS04G0431700 PROTEIN"/>
    <property type="match status" value="1"/>
</dbReference>
<accession>A0A835BCC3</accession>
<dbReference type="Proteomes" id="UP000636709">
    <property type="component" value="Unassembled WGS sequence"/>
</dbReference>
<evidence type="ECO:0000313" key="2">
    <source>
        <dbReference type="EMBL" id="KAF8694131.1"/>
    </source>
</evidence>
<dbReference type="SUPFAM" id="SSF52047">
    <property type="entry name" value="RNI-like"/>
    <property type="match status" value="1"/>
</dbReference>
<name>A0A835BCC3_9POAL</name>
<gene>
    <name evidence="2" type="ORF">HU200_038461</name>
</gene>